<dbReference type="OrthoDB" id="668782at2"/>
<evidence type="ECO:0000256" key="1">
    <source>
        <dbReference type="ARBA" id="ARBA00007689"/>
    </source>
</evidence>
<protein>
    <recommendedName>
        <fullName evidence="2">YCII-related domain-containing protein</fullName>
    </recommendedName>
</protein>
<dbReference type="InterPro" id="IPR011008">
    <property type="entry name" value="Dimeric_a/b-barrel"/>
</dbReference>
<name>A0A4Q2SY37_9ACTN</name>
<evidence type="ECO:0000259" key="2">
    <source>
        <dbReference type="Pfam" id="PF03795"/>
    </source>
</evidence>
<dbReference type="EMBL" id="SDWV01000009">
    <property type="protein sequence ID" value="RYC11156.1"/>
    <property type="molecule type" value="Genomic_DNA"/>
</dbReference>
<dbReference type="AlphaFoldDB" id="A0A4Q2SY37"/>
<comment type="similarity">
    <text evidence="1">Belongs to the YciI family.</text>
</comment>
<comment type="caution">
    <text evidence="3">The sequence shown here is derived from an EMBL/GenBank/DDBJ whole genome shotgun (WGS) entry which is preliminary data.</text>
</comment>
<dbReference type="SUPFAM" id="SSF54909">
    <property type="entry name" value="Dimeric alpha+beta barrel"/>
    <property type="match status" value="1"/>
</dbReference>
<organism evidence="3 4">
    <name type="scientific">Nocardioides zhouii</name>
    <dbReference type="NCBI Taxonomy" id="1168729"/>
    <lineage>
        <taxon>Bacteria</taxon>
        <taxon>Bacillati</taxon>
        <taxon>Actinomycetota</taxon>
        <taxon>Actinomycetes</taxon>
        <taxon>Propionibacteriales</taxon>
        <taxon>Nocardioidaceae</taxon>
        <taxon>Nocardioides</taxon>
    </lineage>
</organism>
<dbReference type="InterPro" id="IPR005545">
    <property type="entry name" value="YCII"/>
</dbReference>
<gene>
    <name evidence="3" type="ORF">EUA94_10780</name>
</gene>
<sequence length="110" mass="11787">MHYLLSVIDDSANPSPADEPGAVDTFNQQLKDDGYWVFAGGLERLDASTVVDARSGETAITDGPFAETKEFLAGFWVIEADDLDVALELAAGGSKACHRKIEVRPFDGIA</sequence>
<keyword evidence="4" id="KW-1185">Reference proteome</keyword>
<dbReference type="Gene3D" id="3.30.70.1060">
    <property type="entry name" value="Dimeric alpha+beta barrel"/>
    <property type="match status" value="1"/>
</dbReference>
<reference evidence="3 4" key="1">
    <citation type="submission" date="2019-01" db="EMBL/GenBank/DDBJ databases">
        <title>Novel species of Nocardioides.</title>
        <authorList>
            <person name="Liu Q."/>
            <person name="X Y.-H."/>
        </authorList>
    </citation>
    <scope>NUCLEOTIDE SEQUENCE [LARGE SCALE GENOMIC DNA]</scope>
    <source>
        <strain evidence="3 4">HLT2-9</strain>
    </source>
</reference>
<dbReference type="Proteomes" id="UP000291101">
    <property type="component" value="Unassembled WGS sequence"/>
</dbReference>
<dbReference type="Pfam" id="PF03795">
    <property type="entry name" value="YCII"/>
    <property type="match status" value="1"/>
</dbReference>
<accession>A0A4Q2SY37</accession>
<dbReference type="RefSeq" id="WP_129426947.1">
    <property type="nucleotide sequence ID" value="NZ_SDWV01000009.1"/>
</dbReference>
<proteinExistence type="inferred from homology"/>
<evidence type="ECO:0000313" key="3">
    <source>
        <dbReference type="EMBL" id="RYC11156.1"/>
    </source>
</evidence>
<dbReference type="PANTHER" id="PTHR35174">
    <property type="entry name" value="BLL7171 PROTEIN-RELATED"/>
    <property type="match status" value="1"/>
</dbReference>
<dbReference type="PANTHER" id="PTHR35174:SF3">
    <property type="entry name" value="BLL7171 PROTEIN"/>
    <property type="match status" value="1"/>
</dbReference>
<feature type="domain" description="YCII-related" evidence="2">
    <location>
        <begin position="25"/>
        <end position="93"/>
    </location>
</feature>
<evidence type="ECO:0000313" key="4">
    <source>
        <dbReference type="Proteomes" id="UP000291101"/>
    </source>
</evidence>